<feature type="compositionally biased region" description="Polar residues" evidence="1">
    <location>
        <begin position="74"/>
        <end position="102"/>
    </location>
</feature>
<keyword evidence="3" id="KW-1185">Reference proteome</keyword>
<reference evidence="2 3" key="1">
    <citation type="submission" date="2014-04" db="EMBL/GenBank/DDBJ databases">
        <authorList>
            <consortium name="DOE Joint Genome Institute"/>
            <person name="Kuo A."/>
            <person name="Girlanda M."/>
            <person name="Perotto S."/>
            <person name="Kohler A."/>
            <person name="Nagy L.G."/>
            <person name="Floudas D."/>
            <person name="Copeland A."/>
            <person name="Barry K.W."/>
            <person name="Cichocki N."/>
            <person name="Veneault-Fourrey C."/>
            <person name="LaButti K."/>
            <person name="Lindquist E.A."/>
            <person name="Lipzen A."/>
            <person name="Lundell T."/>
            <person name="Morin E."/>
            <person name="Murat C."/>
            <person name="Sun H."/>
            <person name="Tunlid A."/>
            <person name="Henrissat B."/>
            <person name="Grigoriev I.V."/>
            <person name="Hibbett D.S."/>
            <person name="Martin F."/>
            <person name="Nordberg H.P."/>
            <person name="Cantor M.N."/>
            <person name="Hua S.X."/>
        </authorList>
    </citation>
    <scope>NUCLEOTIDE SEQUENCE [LARGE SCALE GENOMIC DNA]</scope>
    <source>
        <strain evidence="2 3">MUT 4182</strain>
    </source>
</reference>
<dbReference type="EMBL" id="KN823091">
    <property type="protein sequence ID" value="KIO23195.1"/>
    <property type="molecule type" value="Genomic_DNA"/>
</dbReference>
<evidence type="ECO:0000313" key="3">
    <source>
        <dbReference type="Proteomes" id="UP000054248"/>
    </source>
</evidence>
<accession>A0A0C3Q3D5</accession>
<feature type="compositionally biased region" description="Polar residues" evidence="1">
    <location>
        <begin position="41"/>
        <end position="60"/>
    </location>
</feature>
<evidence type="ECO:0000256" key="1">
    <source>
        <dbReference type="SAM" id="MobiDB-lite"/>
    </source>
</evidence>
<reference evidence="3" key="2">
    <citation type="submission" date="2015-01" db="EMBL/GenBank/DDBJ databases">
        <title>Evolutionary Origins and Diversification of the Mycorrhizal Mutualists.</title>
        <authorList>
            <consortium name="DOE Joint Genome Institute"/>
            <consortium name="Mycorrhizal Genomics Consortium"/>
            <person name="Kohler A."/>
            <person name="Kuo A."/>
            <person name="Nagy L.G."/>
            <person name="Floudas D."/>
            <person name="Copeland A."/>
            <person name="Barry K.W."/>
            <person name="Cichocki N."/>
            <person name="Veneault-Fourrey C."/>
            <person name="LaButti K."/>
            <person name="Lindquist E.A."/>
            <person name="Lipzen A."/>
            <person name="Lundell T."/>
            <person name="Morin E."/>
            <person name="Murat C."/>
            <person name="Riley R."/>
            <person name="Ohm R."/>
            <person name="Sun H."/>
            <person name="Tunlid A."/>
            <person name="Henrissat B."/>
            <person name="Grigoriev I.V."/>
            <person name="Hibbett D.S."/>
            <person name="Martin F."/>
        </authorList>
    </citation>
    <scope>NUCLEOTIDE SEQUENCE [LARGE SCALE GENOMIC DNA]</scope>
    <source>
        <strain evidence="3">MUT 4182</strain>
    </source>
</reference>
<proteinExistence type="predicted"/>
<dbReference type="Proteomes" id="UP000054248">
    <property type="component" value="Unassembled WGS sequence"/>
</dbReference>
<dbReference type="AlphaFoldDB" id="A0A0C3Q3D5"/>
<dbReference type="OrthoDB" id="2593073at2759"/>
<gene>
    <name evidence="2" type="ORF">M407DRAFT_112931</name>
</gene>
<protein>
    <submittedName>
        <fullName evidence="2">Uncharacterized protein</fullName>
    </submittedName>
</protein>
<name>A0A0C3Q3D5_9AGAM</name>
<organism evidence="2 3">
    <name type="scientific">Tulasnella calospora MUT 4182</name>
    <dbReference type="NCBI Taxonomy" id="1051891"/>
    <lineage>
        <taxon>Eukaryota</taxon>
        <taxon>Fungi</taxon>
        <taxon>Dikarya</taxon>
        <taxon>Basidiomycota</taxon>
        <taxon>Agaricomycotina</taxon>
        <taxon>Agaricomycetes</taxon>
        <taxon>Cantharellales</taxon>
        <taxon>Tulasnellaceae</taxon>
        <taxon>Tulasnella</taxon>
    </lineage>
</organism>
<feature type="region of interest" description="Disordered" evidence="1">
    <location>
        <begin position="41"/>
        <end position="102"/>
    </location>
</feature>
<sequence>MTRSPPTASTNSAASPNMLSNFNLFGNSPYNSYLPFAMPPQSASSTTSQFTMPQSASTTDFGFDSRRPSLGGVHNSSGSNDAASFMSSGSSNVATPQSNGANGSTPIMMDQSGVGLPQTTATDSWLAGAFEMPSPNSQFLSFLNGGAFSPNSYLNIPDKE</sequence>
<dbReference type="HOGENOM" id="CLU_1653427_0_0_1"/>
<evidence type="ECO:0000313" key="2">
    <source>
        <dbReference type="EMBL" id="KIO23195.1"/>
    </source>
</evidence>